<dbReference type="PANTHER" id="PTHR48079:SF6">
    <property type="entry name" value="NAD(P)-BINDING DOMAIN-CONTAINING PROTEIN-RELATED"/>
    <property type="match status" value="1"/>
</dbReference>
<feature type="domain" description="NmrA-like" evidence="1">
    <location>
        <begin position="3"/>
        <end position="234"/>
    </location>
</feature>
<keyword evidence="3" id="KW-1185">Reference proteome</keyword>
<reference evidence="3" key="1">
    <citation type="journal article" date="2019" name="Int. J. Syst. Evol. Microbiol.">
        <title>The Global Catalogue of Microorganisms (GCM) 10K type strain sequencing project: providing services to taxonomists for standard genome sequencing and annotation.</title>
        <authorList>
            <consortium name="The Broad Institute Genomics Platform"/>
            <consortium name="The Broad Institute Genome Sequencing Center for Infectious Disease"/>
            <person name="Wu L."/>
            <person name="Ma J."/>
        </authorList>
    </citation>
    <scope>NUCLEOTIDE SEQUENCE [LARGE SCALE GENOMIC DNA]</scope>
    <source>
        <strain evidence="3">CCUG 62114</strain>
    </source>
</reference>
<gene>
    <name evidence="2" type="ORF">ACFQ1O_08180</name>
</gene>
<dbReference type="InterPro" id="IPR008030">
    <property type="entry name" value="NmrA-like"/>
</dbReference>
<proteinExistence type="predicted"/>
<evidence type="ECO:0000313" key="2">
    <source>
        <dbReference type="EMBL" id="MFD0963977.1"/>
    </source>
</evidence>
<evidence type="ECO:0000259" key="1">
    <source>
        <dbReference type="Pfam" id="PF05368"/>
    </source>
</evidence>
<dbReference type="InterPro" id="IPR051783">
    <property type="entry name" value="NAD(P)-dependent_oxidoreduct"/>
</dbReference>
<dbReference type="Pfam" id="PF11066">
    <property type="entry name" value="DUF2867"/>
    <property type="match status" value="1"/>
</dbReference>
<evidence type="ECO:0000313" key="3">
    <source>
        <dbReference type="Proteomes" id="UP001596997"/>
    </source>
</evidence>
<name>A0ABW3I374_9FLAO</name>
<dbReference type="SUPFAM" id="SSF51735">
    <property type="entry name" value="NAD(P)-binding Rossmann-fold domains"/>
    <property type="match status" value="1"/>
</dbReference>
<organism evidence="2 3">
    <name type="scientific">Pseudofulvibacter geojedonensis</name>
    <dbReference type="NCBI Taxonomy" id="1123758"/>
    <lineage>
        <taxon>Bacteria</taxon>
        <taxon>Pseudomonadati</taxon>
        <taxon>Bacteroidota</taxon>
        <taxon>Flavobacteriia</taxon>
        <taxon>Flavobacteriales</taxon>
        <taxon>Flavobacteriaceae</taxon>
        <taxon>Pseudofulvibacter</taxon>
    </lineage>
</organism>
<dbReference type="PANTHER" id="PTHR48079">
    <property type="entry name" value="PROTEIN YEEZ"/>
    <property type="match status" value="1"/>
</dbReference>
<dbReference type="EMBL" id="JBHTJM010000008">
    <property type="protein sequence ID" value="MFD0963977.1"/>
    <property type="molecule type" value="Genomic_DNA"/>
</dbReference>
<accession>A0ABW3I374</accession>
<dbReference type="InterPro" id="IPR036291">
    <property type="entry name" value="NAD(P)-bd_dom_sf"/>
</dbReference>
<sequence>MNVLITGTTGYIAKRLIPILLEGGHKLYCCVRDLRRIPEEFKVESNITFIEIDFLDTSHKALPVEIDIAYYLIHSMSSSSSDFMSLEKTCAVNFKTLISQTSCRQVIYLSGIVNDKSLSKHLSSRYRVEEILKSLDYGLTTFRAGIVVGSGSASFEIIRDIVEKLPLMITPKWLNTKTQPISIRDVLQYLIKALDNTSLFNKSYDICGPEVMTYKDMLLTFAKVRGLKRTIITLPVLTPKLSSYWLYFVTSTSFNLAKSLLDSMRVEVIAKPSNINKILGVKPISYEESVEYAFQTIAQNEVVSSWKDALSSGVITRQLSQYIQIPKYGCFKDIRTFNVEDSQRTLNKIWSIGGQTGWYGYNWLWKIRGYVDKLFGGVGLRRGRTNKSSLEAGDAVDFWRVLLADKKDKRLLLFAEMKLPGEAWLEFKLIKNKLYQRAVFRPKGIFGRLYWYLVLPFHAFVFKKMIKSLALDK</sequence>
<dbReference type="Pfam" id="PF05368">
    <property type="entry name" value="NmrA"/>
    <property type="match status" value="1"/>
</dbReference>
<comment type="caution">
    <text evidence="2">The sequence shown here is derived from an EMBL/GenBank/DDBJ whole genome shotgun (WGS) entry which is preliminary data.</text>
</comment>
<dbReference type="Gene3D" id="3.40.50.720">
    <property type="entry name" value="NAD(P)-binding Rossmann-like Domain"/>
    <property type="match status" value="1"/>
</dbReference>
<dbReference type="InterPro" id="IPR021295">
    <property type="entry name" value="DUF2867"/>
</dbReference>
<dbReference type="RefSeq" id="WP_377715242.1">
    <property type="nucleotide sequence ID" value="NZ_JBHTJM010000008.1"/>
</dbReference>
<protein>
    <submittedName>
        <fullName evidence="2">SDR family oxidoreductase</fullName>
    </submittedName>
</protein>
<dbReference type="Proteomes" id="UP001596997">
    <property type="component" value="Unassembled WGS sequence"/>
</dbReference>